<dbReference type="GO" id="GO:0016887">
    <property type="term" value="F:ATP hydrolysis activity"/>
    <property type="evidence" value="ECO:0007669"/>
    <property type="project" value="TreeGrafter"/>
</dbReference>
<evidence type="ECO:0000256" key="3">
    <source>
        <dbReference type="ARBA" id="ARBA00022840"/>
    </source>
</evidence>
<dbReference type="CDD" id="cd01129">
    <property type="entry name" value="PulE-GspE-like"/>
    <property type="match status" value="1"/>
</dbReference>
<dbReference type="Gene3D" id="3.40.50.300">
    <property type="entry name" value="P-loop containing nucleotide triphosphate hydrolases"/>
    <property type="match status" value="1"/>
</dbReference>
<comment type="similarity">
    <text evidence="1">Belongs to the GSP E family.</text>
</comment>
<dbReference type="GO" id="GO:0005886">
    <property type="term" value="C:plasma membrane"/>
    <property type="evidence" value="ECO:0007669"/>
    <property type="project" value="TreeGrafter"/>
</dbReference>
<dbReference type="Proteomes" id="UP000006437">
    <property type="component" value="Unassembled WGS sequence"/>
</dbReference>
<dbReference type="Pfam" id="PF00437">
    <property type="entry name" value="T2SSE"/>
    <property type="match status" value="1"/>
</dbReference>
<dbReference type="InterPro" id="IPR001482">
    <property type="entry name" value="T2SS/T4SS_dom"/>
</dbReference>
<keyword evidence="2" id="KW-0547">Nucleotide-binding</keyword>
<keyword evidence="3" id="KW-0067">ATP-binding</keyword>
<evidence type="ECO:0000256" key="2">
    <source>
        <dbReference type="ARBA" id="ARBA00022741"/>
    </source>
</evidence>
<evidence type="ECO:0000259" key="4">
    <source>
        <dbReference type="Pfam" id="PF00437"/>
    </source>
</evidence>
<protein>
    <recommendedName>
        <fullName evidence="4">Bacterial type II secretion system protein E domain-containing protein</fullName>
    </recommendedName>
</protein>
<dbReference type="PATRIC" id="fig|796937.3.peg.160"/>
<feature type="domain" description="Bacterial type II secretion system protein E" evidence="4">
    <location>
        <begin position="85"/>
        <end position="451"/>
    </location>
</feature>
<dbReference type="InterPro" id="IPR027417">
    <property type="entry name" value="P-loop_NTPase"/>
</dbReference>
<dbReference type="BioCyc" id="EBAC796937-HMP:GMGH-155-MONOMER"/>
<proteinExistence type="inferred from homology"/>
<dbReference type="GO" id="GO:0005524">
    <property type="term" value="F:ATP binding"/>
    <property type="evidence" value="ECO:0007669"/>
    <property type="project" value="UniProtKB-KW"/>
</dbReference>
<dbReference type="PANTHER" id="PTHR30258">
    <property type="entry name" value="TYPE II SECRETION SYSTEM PROTEIN GSPE-RELATED"/>
    <property type="match status" value="1"/>
</dbReference>
<dbReference type="HOGENOM" id="CLU_013446_2_2_9"/>
<dbReference type="PANTHER" id="PTHR30258:SF1">
    <property type="entry name" value="PROTEIN TRANSPORT PROTEIN HOFB HOMOLOG"/>
    <property type="match status" value="1"/>
</dbReference>
<sequence>MIDYSYAFSNKIVPLHQENGSITILSKYEPLDKIKNELQKLTDKNINVMQSPVYNFDKYFEEYYSIVETNLDIKREFEDILKSDIDTLFTYILKKAQDFLSSDIHIIGEEKSFIIKFRINSILRSFVKIDINKGESLIRIIKLKSNIDISRTLTPLEGRFDFVINSQSIDYRVSIMPTISGEKISIRILGNTRKIYTLRDIGLNAEEEKIIKEKINKNAGFILITGATGSGKSTTLFTMLHYLNDGTKNIISIEDPIEYKIDGVTQIAVSKEKNIEFHNVLRFVLRQDPQIINIGEIRDEETAKLAISSANTGHLVFSTMHTNNSVSSIQRLHDLGLEGFEVVSALSLIISQRLIRVLCPHCKQEYEVKKEILNYYGLEDRHYFKAVGCNECYGSGYITQKAVFEILVVDDNVRKLIKNGEINEDNINIRTLKQKLLDEFAKGETSIEEISKYI</sequence>
<dbReference type="Gene3D" id="3.30.450.90">
    <property type="match status" value="1"/>
</dbReference>
<dbReference type="AlphaFoldDB" id="G9WXR6"/>
<evidence type="ECO:0000256" key="1">
    <source>
        <dbReference type="ARBA" id="ARBA00006611"/>
    </source>
</evidence>
<accession>G9WXR6</accession>
<dbReference type="SUPFAM" id="SSF52540">
    <property type="entry name" value="P-loop containing nucleoside triphosphate hydrolases"/>
    <property type="match status" value="1"/>
</dbReference>
<dbReference type="RefSeq" id="WP_009524392.1">
    <property type="nucleotide sequence ID" value="NZ_JH414546.1"/>
</dbReference>
<evidence type="ECO:0000313" key="6">
    <source>
        <dbReference type="Proteomes" id="UP000006437"/>
    </source>
</evidence>
<organism evidence="5 6">
    <name type="scientific">Peptoanaerobacter stomatis</name>
    <dbReference type="NCBI Taxonomy" id="796937"/>
    <lineage>
        <taxon>Bacteria</taxon>
        <taxon>Bacillati</taxon>
        <taxon>Bacillota</taxon>
        <taxon>Clostridia</taxon>
        <taxon>Peptostreptococcales</taxon>
        <taxon>Filifactoraceae</taxon>
        <taxon>Peptoanaerobacter</taxon>
    </lineage>
</organism>
<gene>
    <name evidence="5" type="ORF">HMPREF9629_00155</name>
</gene>
<dbReference type="EMBL" id="AFZE01000001">
    <property type="protein sequence ID" value="EHL16913.1"/>
    <property type="molecule type" value="Genomic_DNA"/>
</dbReference>
<reference evidence="5 6" key="1">
    <citation type="submission" date="2011-08" db="EMBL/GenBank/DDBJ databases">
        <title>The Genome Sequence of Eubacteriaceae bacterium ACC19a.</title>
        <authorList>
            <consortium name="The Broad Institute Genome Sequencing Platform"/>
            <person name="Earl A."/>
            <person name="Ward D."/>
            <person name="Feldgarden M."/>
            <person name="Gevers D."/>
            <person name="Sizova M."/>
            <person name="Hazen A."/>
            <person name="Epstein S."/>
            <person name="Young S.K."/>
            <person name="Zeng Q."/>
            <person name="Gargeya S."/>
            <person name="Fitzgerald M."/>
            <person name="Haas B."/>
            <person name="Abouelleil A."/>
            <person name="Alvarado L."/>
            <person name="Arachchi H.M."/>
            <person name="Berlin A."/>
            <person name="Brown A."/>
            <person name="Chapman S.B."/>
            <person name="Chen Z."/>
            <person name="Dunbar C."/>
            <person name="Freedman E."/>
            <person name="Gearin G."/>
            <person name="Gellesch M."/>
            <person name="Goldberg J."/>
            <person name="Griggs A."/>
            <person name="Gujja S."/>
            <person name="Heiman D."/>
            <person name="Howarth C."/>
            <person name="Larson L."/>
            <person name="Lui A."/>
            <person name="MacDonald P.J.P."/>
            <person name="Montmayeur A."/>
            <person name="Murphy C."/>
            <person name="Neiman D."/>
            <person name="Pearson M."/>
            <person name="Priest M."/>
            <person name="Roberts A."/>
            <person name="Saif S."/>
            <person name="Shea T."/>
            <person name="Shenoy N."/>
            <person name="Sisk P."/>
            <person name="Stolte C."/>
            <person name="Sykes S."/>
            <person name="Wortman J."/>
            <person name="Nusbaum C."/>
            <person name="Birren B."/>
        </authorList>
    </citation>
    <scope>NUCLEOTIDE SEQUENCE [LARGE SCALE GENOMIC DNA]</scope>
    <source>
        <strain evidence="5 6">ACC19a</strain>
    </source>
</reference>
<name>G9WXR6_9FIRM</name>
<evidence type="ECO:0000313" key="5">
    <source>
        <dbReference type="EMBL" id="EHL16913.1"/>
    </source>
</evidence>
<comment type="caution">
    <text evidence="5">The sequence shown here is derived from an EMBL/GenBank/DDBJ whole genome shotgun (WGS) entry which is preliminary data.</text>
</comment>